<dbReference type="KEGG" id="sre:PTSG_05398"/>
<evidence type="ECO:0000313" key="3">
    <source>
        <dbReference type="EMBL" id="EGD73690.1"/>
    </source>
</evidence>
<dbReference type="eggNOG" id="KOG3509">
    <property type="taxonomic scope" value="Eukaryota"/>
</dbReference>
<keyword evidence="4" id="KW-1185">Reference proteome</keyword>
<feature type="signal peptide" evidence="1">
    <location>
        <begin position="1"/>
        <end position="25"/>
    </location>
</feature>
<evidence type="ECO:0000259" key="2">
    <source>
        <dbReference type="PROSITE" id="PS50025"/>
    </source>
</evidence>
<dbReference type="GO" id="GO:0016020">
    <property type="term" value="C:membrane"/>
    <property type="evidence" value="ECO:0007669"/>
    <property type="project" value="UniProtKB-SubCell"/>
</dbReference>
<proteinExistence type="predicted"/>
<dbReference type="EMBL" id="GL832966">
    <property type="protein sequence ID" value="EGD73690.1"/>
    <property type="molecule type" value="Genomic_DNA"/>
</dbReference>
<dbReference type="STRING" id="946362.F2UAB5"/>
<dbReference type="SUPFAM" id="SSF49899">
    <property type="entry name" value="Concanavalin A-like lectins/glucanases"/>
    <property type="match status" value="2"/>
</dbReference>
<evidence type="ECO:0000256" key="1">
    <source>
        <dbReference type="SAM" id="SignalP"/>
    </source>
</evidence>
<feature type="chain" id="PRO_5003287442" description="Laminin G domain-containing protein" evidence="1">
    <location>
        <begin position="26"/>
        <end position="391"/>
    </location>
</feature>
<evidence type="ECO:0000313" key="4">
    <source>
        <dbReference type="Proteomes" id="UP000007799"/>
    </source>
</evidence>
<accession>F2UAB5</accession>
<keyword evidence="1" id="KW-0732">Signal</keyword>
<dbReference type="Gene3D" id="2.60.120.200">
    <property type="match status" value="2"/>
</dbReference>
<dbReference type="AlphaFoldDB" id="F2UAB5"/>
<dbReference type="OrthoDB" id="6275838at2759"/>
<dbReference type="InterPro" id="IPR050372">
    <property type="entry name" value="Neurexin-related_CASP"/>
</dbReference>
<dbReference type="PANTHER" id="PTHR15036:SF85">
    <property type="entry name" value="SP2353, ISOFORM A"/>
    <property type="match status" value="1"/>
</dbReference>
<dbReference type="SMART" id="SM00282">
    <property type="entry name" value="LamG"/>
    <property type="match status" value="2"/>
</dbReference>
<feature type="domain" description="Laminin G" evidence="2">
    <location>
        <begin position="25"/>
        <end position="205"/>
    </location>
</feature>
<dbReference type="CDD" id="cd00110">
    <property type="entry name" value="LamG"/>
    <property type="match status" value="2"/>
</dbReference>
<dbReference type="PROSITE" id="PS50025">
    <property type="entry name" value="LAM_G_DOMAIN"/>
    <property type="match status" value="1"/>
</dbReference>
<dbReference type="GeneID" id="16074549"/>
<dbReference type="InterPro" id="IPR001791">
    <property type="entry name" value="Laminin_G"/>
</dbReference>
<protein>
    <recommendedName>
        <fullName evidence="2">Laminin G domain-containing protein</fullName>
    </recommendedName>
</protein>
<dbReference type="InterPro" id="IPR013320">
    <property type="entry name" value="ConA-like_dom_sf"/>
</dbReference>
<organism evidence="4">
    <name type="scientific">Salpingoeca rosetta (strain ATCC 50818 / BSB-021)</name>
    <dbReference type="NCBI Taxonomy" id="946362"/>
    <lineage>
        <taxon>Eukaryota</taxon>
        <taxon>Choanoflagellata</taxon>
        <taxon>Craspedida</taxon>
        <taxon>Salpingoecidae</taxon>
        <taxon>Salpingoeca</taxon>
    </lineage>
</organism>
<dbReference type="Pfam" id="PF02210">
    <property type="entry name" value="Laminin_G_2"/>
    <property type="match status" value="2"/>
</dbReference>
<reference evidence="3" key="1">
    <citation type="submission" date="2009-08" db="EMBL/GenBank/DDBJ databases">
        <title>Annotation of Salpingoeca rosetta.</title>
        <authorList>
            <consortium name="The Broad Institute Genome Sequencing Platform"/>
            <person name="Russ C."/>
            <person name="Cuomo C."/>
            <person name="Burger G."/>
            <person name="Gray M.W."/>
            <person name="Holland P.W.H."/>
            <person name="King N."/>
            <person name="Lang F.B.F."/>
            <person name="Roger A.J."/>
            <person name="Ruiz-Trillo I."/>
            <person name="Young S.K."/>
            <person name="Zeng Q."/>
            <person name="Gargeya S."/>
            <person name="Alvarado L."/>
            <person name="Berlin A."/>
            <person name="Chapman S.B."/>
            <person name="Chen Z."/>
            <person name="Freedman E."/>
            <person name="Gellesch M."/>
            <person name="Goldberg J."/>
            <person name="Griggs A."/>
            <person name="Gujja S."/>
            <person name="Heilman E."/>
            <person name="Heiman D."/>
            <person name="Howarth C."/>
            <person name="Mehta T."/>
            <person name="Neiman D."/>
            <person name="Pearson M."/>
            <person name="Roberts A."/>
            <person name="Saif S."/>
            <person name="Shea T."/>
            <person name="Shenoy N."/>
            <person name="Sisk P."/>
            <person name="Stolte C."/>
            <person name="Sykes S."/>
            <person name="White J."/>
            <person name="Yandava C."/>
            <person name="Haas B."/>
            <person name="Nusbaum C."/>
            <person name="Birren B."/>
        </authorList>
    </citation>
    <scope>NUCLEOTIDE SEQUENCE [LARGE SCALE GENOMIC DNA]</scope>
    <source>
        <strain evidence="3">ATCC 50818</strain>
    </source>
</reference>
<dbReference type="InParanoid" id="F2UAB5"/>
<name>F2UAB5_SALR5</name>
<dbReference type="PANTHER" id="PTHR15036">
    <property type="entry name" value="PIKACHURIN-LIKE PROTEIN"/>
    <property type="match status" value="1"/>
</dbReference>
<gene>
    <name evidence="3" type="ORF">PTSG_05398</name>
</gene>
<sequence length="391" mass="40529">MRTAVLAATLLCCCVVTSLLQQAQALQFQGTSYAQYAFETGYTQNSISLTFRTRDEAALLLFIGPDSGKADYLSIVLVDGRVVVSFDLGGGETLLSSEDRYDDGFDHTVFFRRQALAATLRVDDSLIASATAPGTSNTLSVAGLDGNGIIFLGGLNPAYSMAARSATSEFSLAPGLNGCVLASTVDGTDLLAMAPMQQVQVLSDCGLPACSLPAGFLCPSMARPICSGTTASPSVVCECDELAAGGECNFIVAAFTAGSDGIGTILQDPIATETFTLVLDVNPSVDLQDADLVTFSPNPAVPGDTFELSLVAGRLLLSYSLGSGTAITIADDALPVDQWSRVWVQLNQRTATVTVDDTPVATATSNPGSTVLNIPAGAMLMFCPCVVNPTP</sequence>
<dbReference type="RefSeq" id="XP_004993971.1">
    <property type="nucleotide sequence ID" value="XM_004993914.1"/>
</dbReference>
<dbReference type="Proteomes" id="UP000007799">
    <property type="component" value="Unassembled WGS sequence"/>
</dbReference>